<proteinExistence type="predicted"/>
<accession>A0ACC1JND1</accession>
<comment type="caution">
    <text evidence="1">The sequence shown here is derived from an EMBL/GenBank/DDBJ whole genome shotgun (WGS) entry which is preliminary data.</text>
</comment>
<name>A0ACC1JND1_9FUNG</name>
<dbReference type="Proteomes" id="UP001140066">
    <property type="component" value="Unassembled WGS sequence"/>
</dbReference>
<feature type="non-terminal residue" evidence="1">
    <location>
        <position position="210"/>
    </location>
</feature>
<evidence type="ECO:0000313" key="1">
    <source>
        <dbReference type="EMBL" id="KAJ2764241.1"/>
    </source>
</evidence>
<sequence length="210" mass="23778">MPLYTPAKRRRSCSDPFFAQGNAESVLHSIDKQLAVATGDNAQPVELVADQPSHSIICHDAPCLGTVVCPSALAFERHYDQMHRNTCSVCSAIFPSAHWLDLHVQEHHDAFFDARVARGDKAFRCFLPTCAKLFARPGKRRLHMIDKHKFPVSFNWTLLRNGLLPIDHHQHHPRRHHHRRHQQLPEVREPPASEDMGVDSLATAFAGSVR</sequence>
<protein>
    <submittedName>
        <fullName evidence="1">Uncharacterized protein</fullName>
    </submittedName>
</protein>
<reference evidence="1" key="1">
    <citation type="submission" date="2022-07" db="EMBL/GenBank/DDBJ databases">
        <title>Phylogenomic reconstructions and comparative analyses of Kickxellomycotina fungi.</title>
        <authorList>
            <person name="Reynolds N.K."/>
            <person name="Stajich J.E."/>
            <person name="Barry K."/>
            <person name="Grigoriev I.V."/>
            <person name="Crous P."/>
            <person name="Smith M.E."/>
        </authorList>
    </citation>
    <scope>NUCLEOTIDE SEQUENCE</scope>
    <source>
        <strain evidence="1">BCRC 34191</strain>
    </source>
</reference>
<evidence type="ECO:0000313" key="2">
    <source>
        <dbReference type="Proteomes" id="UP001140066"/>
    </source>
</evidence>
<keyword evidence="2" id="KW-1185">Reference proteome</keyword>
<dbReference type="EMBL" id="JANBUK010004349">
    <property type="protein sequence ID" value="KAJ2764241.1"/>
    <property type="molecule type" value="Genomic_DNA"/>
</dbReference>
<organism evidence="1 2">
    <name type="scientific">Coemansia linderi</name>
    <dbReference type="NCBI Taxonomy" id="2663919"/>
    <lineage>
        <taxon>Eukaryota</taxon>
        <taxon>Fungi</taxon>
        <taxon>Fungi incertae sedis</taxon>
        <taxon>Zoopagomycota</taxon>
        <taxon>Kickxellomycotina</taxon>
        <taxon>Kickxellomycetes</taxon>
        <taxon>Kickxellales</taxon>
        <taxon>Kickxellaceae</taxon>
        <taxon>Coemansia</taxon>
    </lineage>
</organism>
<gene>
    <name evidence="1" type="ORF">GGI18_006493</name>
</gene>